<evidence type="ECO:0000256" key="1">
    <source>
        <dbReference type="SAM" id="MobiDB-lite"/>
    </source>
</evidence>
<accession>A0A6G1F729</accession>
<proteinExistence type="predicted"/>
<evidence type="ECO:0000313" key="3">
    <source>
        <dbReference type="Proteomes" id="UP000479710"/>
    </source>
</evidence>
<dbReference type="InterPro" id="IPR052225">
    <property type="entry name" value="Ser/Arg_repetitive_matrix"/>
</dbReference>
<dbReference type="GO" id="GO:0003723">
    <property type="term" value="F:RNA binding"/>
    <property type="evidence" value="ECO:0007669"/>
    <property type="project" value="TreeGrafter"/>
</dbReference>
<dbReference type="OrthoDB" id="163257at2759"/>
<reference evidence="2 3" key="1">
    <citation type="submission" date="2019-11" db="EMBL/GenBank/DDBJ databases">
        <title>Whole genome sequence of Oryza granulata.</title>
        <authorList>
            <person name="Li W."/>
        </authorList>
    </citation>
    <scope>NUCLEOTIDE SEQUENCE [LARGE SCALE GENOMIC DNA]</scope>
    <source>
        <strain evidence="3">cv. Menghai</strain>
        <tissue evidence="2">Leaf</tissue>
    </source>
</reference>
<comment type="caution">
    <text evidence="2">The sequence shown here is derived from an EMBL/GenBank/DDBJ whole genome shotgun (WGS) entry which is preliminary data.</text>
</comment>
<feature type="compositionally biased region" description="Basic residues" evidence="1">
    <location>
        <begin position="110"/>
        <end position="132"/>
    </location>
</feature>
<keyword evidence="3" id="KW-1185">Reference proteome</keyword>
<dbReference type="GO" id="GO:0005681">
    <property type="term" value="C:spliceosomal complex"/>
    <property type="evidence" value="ECO:0007669"/>
    <property type="project" value="TreeGrafter"/>
</dbReference>
<dbReference type="PANTHER" id="PTHR23148">
    <property type="entry name" value="SERINE/ARGININE REGULATED NUCLEAR MATRIX PROTEIN"/>
    <property type="match status" value="1"/>
</dbReference>
<dbReference type="EMBL" id="SPHZ02000001">
    <property type="protein sequence ID" value="KAF0932738.1"/>
    <property type="molecule type" value="Genomic_DNA"/>
</dbReference>
<dbReference type="AlphaFoldDB" id="A0A6G1F729"/>
<feature type="compositionally biased region" description="Basic residues" evidence="1">
    <location>
        <begin position="61"/>
        <end position="78"/>
    </location>
</feature>
<dbReference type="Proteomes" id="UP000479710">
    <property type="component" value="Unassembled WGS sequence"/>
</dbReference>
<evidence type="ECO:0000313" key="2">
    <source>
        <dbReference type="EMBL" id="KAF0932738.1"/>
    </source>
</evidence>
<organism evidence="2 3">
    <name type="scientific">Oryza meyeriana var. granulata</name>
    <dbReference type="NCBI Taxonomy" id="110450"/>
    <lineage>
        <taxon>Eukaryota</taxon>
        <taxon>Viridiplantae</taxon>
        <taxon>Streptophyta</taxon>
        <taxon>Embryophyta</taxon>
        <taxon>Tracheophyta</taxon>
        <taxon>Spermatophyta</taxon>
        <taxon>Magnoliopsida</taxon>
        <taxon>Liliopsida</taxon>
        <taxon>Poales</taxon>
        <taxon>Poaceae</taxon>
        <taxon>BOP clade</taxon>
        <taxon>Oryzoideae</taxon>
        <taxon>Oryzeae</taxon>
        <taxon>Oryzinae</taxon>
        <taxon>Oryza</taxon>
        <taxon>Oryza meyeriana</taxon>
    </lineage>
</organism>
<gene>
    <name evidence="2" type="ORF">E2562_012079</name>
</gene>
<dbReference type="PANTHER" id="PTHR23148:SF0">
    <property type="entry name" value="SERINE_ARGININE REPETITIVE MATRIX PROTEIN 1"/>
    <property type="match status" value="1"/>
</dbReference>
<feature type="compositionally biased region" description="Basic and acidic residues" evidence="1">
    <location>
        <begin position="143"/>
        <end position="173"/>
    </location>
</feature>
<sequence>MDNEDATKGARDGIAAKKFPTKVDEDSESENGSPFRKDKRKAHGNSHIDSGGSGSEESGKHRSHSGKRKHKKAHKHKRHYDDSSDESDSESDGKESKRRRKEEKRLRKEERRRRREDRHRRRADRQASKLKLKCAETVDMASDLEKDRESDSDADVRKKGSYTGREESDQQKLEIELREKALESLKAKKAINH</sequence>
<name>A0A6G1F729_9ORYZ</name>
<protein>
    <submittedName>
        <fullName evidence="2">Uncharacterized protein</fullName>
    </submittedName>
</protein>
<feature type="region of interest" description="Disordered" evidence="1">
    <location>
        <begin position="1"/>
        <end position="173"/>
    </location>
</feature>
<dbReference type="GO" id="GO:0048024">
    <property type="term" value="P:regulation of mRNA splicing, via spliceosome"/>
    <property type="evidence" value="ECO:0007669"/>
    <property type="project" value="TreeGrafter"/>
</dbReference>
<feature type="compositionally biased region" description="Basic and acidic residues" evidence="1">
    <location>
        <begin position="1"/>
        <end position="15"/>
    </location>
</feature>